<dbReference type="SUPFAM" id="SSF88713">
    <property type="entry name" value="Glycoside hydrolase/deacetylase"/>
    <property type="match status" value="1"/>
</dbReference>
<dbReference type="InterPro" id="IPR011330">
    <property type="entry name" value="Glyco_hydro/deAcase_b/a-brl"/>
</dbReference>
<sequence>MRKYLVCAFTLILFFSIPFSGQAEAKTTFHDVKSTFWAADEINAMAQLGVVSGYEDHSFKPNNPVTREEFASLLSKAFNLTQTGSAPKFTDVPVERWSYTAIESVKDYFPGYSLESGATNFDPVGMATREDVAAALVRALGHSEELQTEVLLKGFRDAADISPNVRAEVAMAVNKGLLNGYENGTFRPKSTLTRAEAAAILYRAVHGALANDSSNSVSNGSTYATITDFSLAVGWYGAVSQTTDPNRVLEGESSVSLTTTTENTTTGARLQDLSLDLSQASNLMLRLYVEDIEKLSKFEVRLSSDPRMSSYLGYAHTRWQLVEGWNEIVIPMEKFSLVGSSESFKNVMTTLQVSVTQRGELPVTVLFDALYRDYEGNGKVIIQFDDGWESVYTKAYPLMKEKGIVGNMGIISNLVGNSNYASVDQLKEMYAGGWDIFNHTASHPRLTTLTDQQIEAEISSAKAFLIGNQMTRAADFLAYPYGDFNERVMSIASKYSQFARTVMPDFEVGTPINPYRLKTIDLVNDIEPAVYQEAIRTAAEHGTTVIFLLHRIEDTGTSSIIYRTKDFQAFLDYLYSYRQEVDVLSISEWYKTFLD</sequence>
<reference evidence="5 6" key="1">
    <citation type="submission" date="2023-07" db="EMBL/GenBank/DDBJ databases">
        <title>Genomic Encyclopedia of Type Strains, Phase IV (KMG-IV): sequencing the most valuable type-strain genomes for metagenomic binning, comparative biology and taxonomic classification.</title>
        <authorList>
            <person name="Goeker M."/>
        </authorList>
    </citation>
    <scope>NUCLEOTIDE SEQUENCE [LARGE SCALE GENOMIC DNA]</scope>
    <source>
        <strain evidence="5 6">DSM 12751</strain>
    </source>
</reference>
<feature type="chain" id="PRO_5045174492" evidence="2">
    <location>
        <begin position="26"/>
        <end position="595"/>
    </location>
</feature>
<keyword evidence="6" id="KW-1185">Reference proteome</keyword>
<gene>
    <name evidence="5" type="ORF">J2S11_003202</name>
</gene>
<proteinExistence type="predicted"/>
<name>A0ABT9W202_9BACI</name>
<dbReference type="CDD" id="cd10970">
    <property type="entry name" value="CE4_DAC_u1_6s"/>
    <property type="match status" value="1"/>
</dbReference>
<dbReference type="EMBL" id="JAUSTY010000014">
    <property type="protein sequence ID" value="MDQ0167277.1"/>
    <property type="molecule type" value="Genomic_DNA"/>
</dbReference>
<keyword evidence="1 2" id="KW-0732">Signal</keyword>
<feature type="domain" description="SLH" evidence="3">
    <location>
        <begin position="89"/>
        <end position="150"/>
    </location>
</feature>
<evidence type="ECO:0000256" key="2">
    <source>
        <dbReference type="SAM" id="SignalP"/>
    </source>
</evidence>
<dbReference type="InterPro" id="IPR051465">
    <property type="entry name" value="Cell_Envelope_Struct_Comp"/>
</dbReference>
<feature type="domain" description="SLH" evidence="3">
    <location>
        <begin position="25"/>
        <end position="88"/>
    </location>
</feature>
<dbReference type="Pfam" id="PF01522">
    <property type="entry name" value="Polysacc_deac_1"/>
    <property type="match status" value="1"/>
</dbReference>
<evidence type="ECO:0000259" key="4">
    <source>
        <dbReference type="PROSITE" id="PS51677"/>
    </source>
</evidence>
<dbReference type="Gene3D" id="3.20.20.370">
    <property type="entry name" value="Glycoside hydrolase/deacetylase"/>
    <property type="match status" value="1"/>
</dbReference>
<dbReference type="InterPro" id="IPR001119">
    <property type="entry name" value="SLH_dom"/>
</dbReference>
<accession>A0ABT9W202</accession>
<evidence type="ECO:0000313" key="5">
    <source>
        <dbReference type="EMBL" id="MDQ0167277.1"/>
    </source>
</evidence>
<dbReference type="PROSITE" id="PS51272">
    <property type="entry name" value="SLH"/>
    <property type="match status" value="3"/>
</dbReference>
<dbReference type="Pfam" id="PF00395">
    <property type="entry name" value="SLH"/>
    <property type="match status" value="2"/>
</dbReference>
<evidence type="ECO:0000313" key="6">
    <source>
        <dbReference type="Proteomes" id="UP001235840"/>
    </source>
</evidence>
<dbReference type="Proteomes" id="UP001235840">
    <property type="component" value="Unassembled WGS sequence"/>
</dbReference>
<dbReference type="InterPro" id="IPR002509">
    <property type="entry name" value="NODB_dom"/>
</dbReference>
<evidence type="ECO:0000256" key="1">
    <source>
        <dbReference type="ARBA" id="ARBA00022729"/>
    </source>
</evidence>
<dbReference type="RefSeq" id="WP_307396097.1">
    <property type="nucleotide sequence ID" value="NZ_BAAADK010000014.1"/>
</dbReference>
<organism evidence="5 6">
    <name type="scientific">Caldalkalibacillus horti</name>
    <dbReference type="NCBI Taxonomy" id="77523"/>
    <lineage>
        <taxon>Bacteria</taxon>
        <taxon>Bacillati</taxon>
        <taxon>Bacillota</taxon>
        <taxon>Bacilli</taxon>
        <taxon>Bacillales</taxon>
        <taxon>Bacillaceae</taxon>
        <taxon>Caldalkalibacillus</taxon>
    </lineage>
</organism>
<feature type="domain" description="NodB homology" evidence="4">
    <location>
        <begin position="378"/>
        <end position="586"/>
    </location>
</feature>
<dbReference type="PANTHER" id="PTHR43308">
    <property type="entry name" value="OUTER MEMBRANE PROTEIN ALPHA-RELATED"/>
    <property type="match status" value="1"/>
</dbReference>
<dbReference type="PROSITE" id="PS51677">
    <property type="entry name" value="NODB"/>
    <property type="match status" value="1"/>
</dbReference>
<dbReference type="PANTHER" id="PTHR43308:SF5">
    <property type="entry name" value="S-LAYER PROTEIN _ PEPTIDOGLYCAN ENDO-BETA-N-ACETYLGLUCOSAMINIDASE"/>
    <property type="match status" value="1"/>
</dbReference>
<comment type="caution">
    <text evidence="5">The sequence shown here is derived from an EMBL/GenBank/DDBJ whole genome shotgun (WGS) entry which is preliminary data.</text>
</comment>
<feature type="signal peptide" evidence="2">
    <location>
        <begin position="1"/>
        <end position="25"/>
    </location>
</feature>
<protein>
    <submittedName>
        <fullName evidence="5">Peptidoglycan/xylan/chitin deacetylase (PgdA/CDA1 family)</fullName>
    </submittedName>
</protein>
<feature type="domain" description="SLH" evidence="3">
    <location>
        <begin position="152"/>
        <end position="215"/>
    </location>
</feature>
<evidence type="ECO:0000259" key="3">
    <source>
        <dbReference type="PROSITE" id="PS51272"/>
    </source>
</evidence>